<dbReference type="SUPFAM" id="SSF54897">
    <property type="entry name" value="Protease propeptides/inhibitors"/>
    <property type="match status" value="1"/>
</dbReference>
<accession>A0ABP9E684</accession>
<dbReference type="InterPro" id="IPR037045">
    <property type="entry name" value="S8pro/Inhibitor_I9_sf"/>
</dbReference>
<dbReference type="InterPro" id="IPR050131">
    <property type="entry name" value="Peptidase_S8_subtilisin-like"/>
</dbReference>
<dbReference type="Pfam" id="PF05922">
    <property type="entry name" value="Inhibitor_I9"/>
    <property type="match status" value="1"/>
</dbReference>
<dbReference type="PROSITE" id="PS00137">
    <property type="entry name" value="SUBTILASE_HIS"/>
    <property type="match status" value="1"/>
</dbReference>
<feature type="domain" description="Peptidase S8/S53" evidence="8">
    <location>
        <begin position="143"/>
        <end position="371"/>
    </location>
</feature>
<evidence type="ECO:0000256" key="2">
    <source>
        <dbReference type="ARBA" id="ARBA00022670"/>
    </source>
</evidence>
<evidence type="ECO:0008006" key="12">
    <source>
        <dbReference type="Google" id="ProtNLM"/>
    </source>
</evidence>
<reference evidence="11" key="1">
    <citation type="journal article" date="2019" name="Int. J. Syst. Evol. Microbiol.">
        <title>The Global Catalogue of Microorganisms (GCM) 10K type strain sequencing project: providing services to taxonomists for standard genome sequencing and annotation.</title>
        <authorList>
            <consortium name="The Broad Institute Genomics Platform"/>
            <consortium name="The Broad Institute Genome Sequencing Center for Infectious Disease"/>
            <person name="Wu L."/>
            <person name="Ma J."/>
        </authorList>
    </citation>
    <scope>NUCLEOTIDE SEQUENCE [LARGE SCALE GENOMIC DNA]</scope>
    <source>
        <strain evidence="11">JCM 13006</strain>
    </source>
</reference>
<feature type="chain" id="PRO_5045235710" description="Peptidase S8" evidence="7">
    <location>
        <begin position="25"/>
        <end position="390"/>
    </location>
</feature>
<dbReference type="InterPro" id="IPR015500">
    <property type="entry name" value="Peptidase_S8_subtilisin-rel"/>
</dbReference>
<dbReference type="InterPro" id="IPR010259">
    <property type="entry name" value="S8pro/Inhibitor_I9"/>
</dbReference>
<gene>
    <name evidence="10" type="ORF">GCM10023235_52840</name>
</gene>
<evidence type="ECO:0000259" key="9">
    <source>
        <dbReference type="Pfam" id="PF05922"/>
    </source>
</evidence>
<dbReference type="PRINTS" id="PR00723">
    <property type="entry name" value="SUBTILISIN"/>
</dbReference>
<dbReference type="CDD" id="cd04077">
    <property type="entry name" value="Peptidases_S8_PCSK9_ProteinaseK_like"/>
    <property type="match status" value="1"/>
</dbReference>
<evidence type="ECO:0000313" key="10">
    <source>
        <dbReference type="EMBL" id="GAA4867688.1"/>
    </source>
</evidence>
<evidence type="ECO:0000256" key="1">
    <source>
        <dbReference type="ARBA" id="ARBA00011073"/>
    </source>
</evidence>
<dbReference type="Gene3D" id="3.30.70.80">
    <property type="entry name" value="Peptidase S8 propeptide/proteinase inhibitor I9"/>
    <property type="match status" value="1"/>
</dbReference>
<dbReference type="InterPro" id="IPR000209">
    <property type="entry name" value="Peptidase_S8/S53_dom"/>
</dbReference>
<dbReference type="Proteomes" id="UP001501752">
    <property type="component" value="Unassembled WGS sequence"/>
</dbReference>
<dbReference type="EMBL" id="BAABIS010000001">
    <property type="protein sequence ID" value="GAA4867688.1"/>
    <property type="molecule type" value="Genomic_DNA"/>
</dbReference>
<evidence type="ECO:0000259" key="8">
    <source>
        <dbReference type="Pfam" id="PF00082"/>
    </source>
</evidence>
<dbReference type="PANTHER" id="PTHR43806:SF11">
    <property type="entry name" value="CEREVISIN-RELATED"/>
    <property type="match status" value="1"/>
</dbReference>
<dbReference type="Pfam" id="PF00082">
    <property type="entry name" value="Peptidase_S8"/>
    <property type="match status" value="1"/>
</dbReference>
<sequence>MRLLARCASVALLLVPLAAVPAAAADPAPAPLQRSARPVSGQYIVTLAPGTDPGQLAARLGVRPLYSYRDALHGFAASLTPAQLAAARRLPGVTAVEENGQVTLDEPVTAPTPLRAPAASWGLDRIDQRKLPLDGAYAATATGRGVTAYLVDTGIDFANPEFGDRARRGFDAIGDGQDGQDCMGHGTHVAGTVGGATYGVAREAALVSVRVFGCEATGTWAAIIAGFDWVATHAVRPAVLNASLGGPYSAAMNRAADNVAAHGVLPVVAAGNEGANACSTSPAGASRAFAVGASDRNDKQTSWSNRGRCIGLYAPGADILSARLGGGSLSLSGTSMASPHAAGTAALHLEGRPTDDAAAVARWLTDQSTRNVLSGVGSGTPNRLLYTGGL</sequence>
<evidence type="ECO:0000256" key="3">
    <source>
        <dbReference type="ARBA" id="ARBA00022801"/>
    </source>
</evidence>
<keyword evidence="7" id="KW-0732">Signal</keyword>
<feature type="active site" description="Charge relay system" evidence="5">
    <location>
        <position position="185"/>
    </location>
</feature>
<dbReference type="PANTHER" id="PTHR43806">
    <property type="entry name" value="PEPTIDASE S8"/>
    <property type="match status" value="1"/>
</dbReference>
<name>A0ABP9E684_9ACTN</name>
<evidence type="ECO:0000256" key="7">
    <source>
        <dbReference type="SAM" id="SignalP"/>
    </source>
</evidence>
<dbReference type="RefSeq" id="WP_345699363.1">
    <property type="nucleotide sequence ID" value="NZ_BAABIS010000001.1"/>
</dbReference>
<dbReference type="PROSITE" id="PS00138">
    <property type="entry name" value="SUBTILASE_SER"/>
    <property type="match status" value="1"/>
</dbReference>
<keyword evidence="2 5" id="KW-0645">Protease</keyword>
<proteinExistence type="inferred from homology"/>
<dbReference type="Gene3D" id="3.40.50.200">
    <property type="entry name" value="Peptidase S8/S53 domain"/>
    <property type="match status" value="1"/>
</dbReference>
<dbReference type="InterPro" id="IPR022398">
    <property type="entry name" value="Peptidase_S8_His-AS"/>
</dbReference>
<dbReference type="InterPro" id="IPR036852">
    <property type="entry name" value="Peptidase_S8/S53_dom_sf"/>
</dbReference>
<keyword evidence="11" id="KW-1185">Reference proteome</keyword>
<dbReference type="PROSITE" id="PS00136">
    <property type="entry name" value="SUBTILASE_ASP"/>
    <property type="match status" value="1"/>
</dbReference>
<dbReference type="PROSITE" id="PS51892">
    <property type="entry name" value="SUBTILASE"/>
    <property type="match status" value="1"/>
</dbReference>
<feature type="domain" description="Inhibitor I9" evidence="9">
    <location>
        <begin position="63"/>
        <end position="104"/>
    </location>
</feature>
<dbReference type="InterPro" id="IPR023828">
    <property type="entry name" value="Peptidase_S8_Ser-AS"/>
</dbReference>
<feature type="active site" description="Charge relay system" evidence="5">
    <location>
        <position position="152"/>
    </location>
</feature>
<evidence type="ECO:0000256" key="6">
    <source>
        <dbReference type="RuleBase" id="RU003355"/>
    </source>
</evidence>
<protein>
    <recommendedName>
        <fullName evidence="12">Peptidase S8</fullName>
    </recommendedName>
</protein>
<dbReference type="InterPro" id="IPR023827">
    <property type="entry name" value="Peptidase_S8_Asp-AS"/>
</dbReference>
<feature type="active site" description="Charge relay system" evidence="5">
    <location>
        <position position="335"/>
    </location>
</feature>
<dbReference type="InterPro" id="IPR034193">
    <property type="entry name" value="PCSK9_ProteinaseK-like"/>
</dbReference>
<keyword evidence="3 5" id="KW-0378">Hydrolase</keyword>
<evidence type="ECO:0000256" key="5">
    <source>
        <dbReference type="PROSITE-ProRule" id="PRU01240"/>
    </source>
</evidence>
<dbReference type="SUPFAM" id="SSF52743">
    <property type="entry name" value="Subtilisin-like"/>
    <property type="match status" value="1"/>
</dbReference>
<feature type="signal peptide" evidence="7">
    <location>
        <begin position="1"/>
        <end position="24"/>
    </location>
</feature>
<comment type="similarity">
    <text evidence="1 5 6">Belongs to the peptidase S8 family.</text>
</comment>
<organism evidence="10 11">
    <name type="scientific">Kitasatospora terrestris</name>
    <dbReference type="NCBI Taxonomy" id="258051"/>
    <lineage>
        <taxon>Bacteria</taxon>
        <taxon>Bacillati</taxon>
        <taxon>Actinomycetota</taxon>
        <taxon>Actinomycetes</taxon>
        <taxon>Kitasatosporales</taxon>
        <taxon>Streptomycetaceae</taxon>
        <taxon>Kitasatospora</taxon>
    </lineage>
</organism>
<evidence type="ECO:0000313" key="11">
    <source>
        <dbReference type="Proteomes" id="UP001501752"/>
    </source>
</evidence>
<comment type="caution">
    <text evidence="10">The sequence shown here is derived from an EMBL/GenBank/DDBJ whole genome shotgun (WGS) entry which is preliminary data.</text>
</comment>
<keyword evidence="4 5" id="KW-0720">Serine protease</keyword>
<evidence type="ECO:0000256" key="4">
    <source>
        <dbReference type="ARBA" id="ARBA00022825"/>
    </source>
</evidence>